<evidence type="ECO:0000259" key="2">
    <source>
        <dbReference type="PROSITE" id="PS50234"/>
    </source>
</evidence>
<keyword evidence="1" id="KW-0472">Membrane</keyword>
<protein>
    <submittedName>
        <fullName evidence="3">VWA domain-containing protein</fullName>
    </submittedName>
</protein>
<gene>
    <name evidence="3" type="ORF">PlAlph_4870</name>
</gene>
<feature type="transmembrane region" description="Helical" evidence="1">
    <location>
        <begin position="311"/>
        <end position="329"/>
    </location>
</feature>
<dbReference type="InterPro" id="IPR050768">
    <property type="entry name" value="UPF0353/GerABKA_families"/>
</dbReference>
<dbReference type="AlphaFoldDB" id="A0A6G8F2Q4"/>
<reference evidence="3" key="1">
    <citation type="journal article" date="2020" name="J. ISSAAS">
        <title>Lactobacilli and other gastrointestinal microbiota of Peromyscus leucopus, reservoir host for agents of Lyme disease and other zoonoses in North America.</title>
        <authorList>
            <person name="Milovic A."/>
            <person name="Bassam K."/>
            <person name="Shao H."/>
            <person name="Chatzistamou I."/>
            <person name="Tufts D.M."/>
            <person name="Diuk-Wasser M."/>
            <person name="Barbour A.G."/>
        </authorList>
    </citation>
    <scope>NUCLEOTIDE SEQUENCE</scope>
    <source>
        <strain evidence="3">LL90</strain>
    </source>
</reference>
<sequence length="334" mass="37252">MITVLYPWALLLLFLPFVVRRFSSPVSGLHGDALRVPFLHEIARINVLSGSLWGSPSGEGKSRNWLILYFAWFFLCLAAARPLWVGEPVRISNSGRDILLVTDISNSMREPDFSYQNQRIDRLTAVKLAADGFIRNRPNDRIGLILFGTRAYLQSPVTFDKQAVLDILWSTDAGMAGQSTAIGDAVGLGLKNLRDEKASSSGKVMILLTDGENNDGSLSIPDVLKMAKDENVKIYTIGVGSENRMIGSFFGISVPVTDGLDEESLRRLAAETKGNYFRASDTKGLQRIYQEIDRLEPSLDEEQFVQESKDLFFYPLAAALFIVLMLFVLRKRGY</sequence>
<dbReference type="InterPro" id="IPR036465">
    <property type="entry name" value="vWFA_dom_sf"/>
</dbReference>
<dbReference type="PANTHER" id="PTHR22550:SF18">
    <property type="entry name" value="VWFA DOMAIN-CONTAINING PROTEIN"/>
    <property type="match status" value="1"/>
</dbReference>
<feature type="domain" description="VWFA" evidence="2">
    <location>
        <begin position="97"/>
        <end position="292"/>
    </location>
</feature>
<evidence type="ECO:0000313" key="3">
    <source>
        <dbReference type="EMBL" id="QIM10595.1"/>
    </source>
</evidence>
<dbReference type="SUPFAM" id="SSF53300">
    <property type="entry name" value="vWA-like"/>
    <property type="match status" value="1"/>
</dbReference>
<keyword evidence="1" id="KW-0812">Transmembrane</keyword>
<organism evidence="3">
    <name type="scientific">uncultured Alphaproteobacteria bacterium</name>
    <dbReference type="NCBI Taxonomy" id="91750"/>
    <lineage>
        <taxon>Bacteria</taxon>
        <taxon>Pseudomonadati</taxon>
        <taxon>Pseudomonadota</taxon>
        <taxon>Alphaproteobacteria</taxon>
        <taxon>environmental samples</taxon>
    </lineage>
</organism>
<dbReference type="SMART" id="SM00327">
    <property type="entry name" value="VWA"/>
    <property type="match status" value="1"/>
</dbReference>
<dbReference type="PROSITE" id="PS50234">
    <property type="entry name" value="VWFA"/>
    <property type="match status" value="1"/>
</dbReference>
<proteinExistence type="predicted"/>
<evidence type="ECO:0000256" key="1">
    <source>
        <dbReference type="SAM" id="Phobius"/>
    </source>
</evidence>
<keyword evidence="1" id="KW-1133">Transmembrane helix</keyword>
<dbReference type="Gene3D" id="3.40.50.410">
    <property type="entry name" value="von Willebrand factor, type A domain"/>
    <property type="match status" value="1"/>
</dbReference>
<dbReference type="InterPro" id="IPR002035">
    <property type="entry name" value="VWF_A"/>
</dbReference>
<dbReference type="Pfam" id="PF00092">
    <property type="entry name" value="VWA"/>
    <property type="match status" value="1"/>
</dbReference>
<name>A0A6G8F2Q4_9PROT</name>
<dbReference type="EMBL" id="MN990731">
    <property type="protein sequence ID" value="QIM10595.1"/>
    <property type="molecule type" value="Genomic_DNA"/>
</dbReference>
<accession>A0A6G8F2Q4</accession>
<dbReference type="PANTHER" id="PTHR22550">
    <property type="entry name" value="SPORE GERMINATION PROTEIN"/>
    <property type="match status" value="1"/>
</dbReference>